<geneLocation type="plasmid" evidence="1 2">
    <name>pJCM12687</name>
</geneLocation>
<dbReference type="EMBL" id="AP022607">
    <property type="protein sequence ID" value="BBZ15240.1"/>
    <property type="molecule type" value="Genomic_DNA"/>
</dbReference>
<protein>
    <recommendedName>
        <fullName evidence="3">Alpha/beta hydrolase</fullName>
    </recommendedName>
</protein>
<proteinExistence type="predicted"/>
<organism evidence="1 2">
    <name type="scientific">Mycobacterium branderi</name>
    <dbReference type="NCBI Taxonomy" id="43348"/>
    <lineage>
        <taxon>Bacteria</taxon>
        <taxon>Bacillati</taxon>
        <taxon>Actinomycetota</taxon>
        <taxon>Actinomycetes</taxon>
        <taxon>Mycobacteriales</taxon>
        <taxon>Mycobacteriaceae</taxon>
        <taxon>Mycobacterium</taxon>
    </lineage>
</organism>
<dbReference type="InterPro" id="IPR029058">
    <property type="entry name" value="AB_hydrolase_fold"/>
</dbReference>
<dbReference type="SUPFAM" id="SSF53474">
    <property type="entry name" value="alpha/beta-Hydrolases"/>
    <property type="match status" value="1"/>
</dbReference>
<accession>A0ABN6BBX5</accession>
<evidence type="ECO:0008006" key="3">
    <source>
        <dbReference type="Google" id="ProtNLM"/>
    </source>
</evidence>
<keyword evidence="2" id="KW-1185">Reference proteome</keyword>
<dbReference type="Proteomes" id="UP000467379">
    <property type="component" value="Plasmid pJCM12687"/>
</dbReference>
<evidence type="ECO:0000313" key="1">
    <source>
        <dbReference type="EMBL" id="BBZ15240.1"/>
    </source>
</evidence>
<dbReference type="Gene3D" id="3.40.50.1820">
    <property type="entry name" value="alpha/beta hydrolase"/>
    <property type="match status" value="1"/>
</dbReference>
<keyword evidence="1" id="KW-0614">Plasmid</keyword>
<sequence>MGGMASLAYLGLPASLRPVDPHGLVLVATAAGQLTERGLGRLLATPAIDILYLLAQHVPHSIAEGAFRLLTRPLCGALVSQWGYGTRRHDALAAISAAAINATPLATKAAALHALRHYDQYRTLKSVTATTVVLSGGADLLTPPSHARDIAAGIAGAIRIHEPQAGHMLLHEALQLVATAINHVLHRGKLAYSSPIGNAAYTVDSGNG</sequence>
<gene>
    <name evidence="1" type="ORF">MBRA_54350</name>
</gene>
<evidence type="ECO:0000313" key="2">
    <source>
        <dbReference type="Proteomes" id="UP000467379"/>
    </source>
</evidence>
<reference evidence="1 2" key="1">
    <citation type="journal article" date="2019" name="Emerg. Microbes Infect.">
        <title>Comprehensive subspecies identification of 175 nontuberculous mycobacteria species based on 7547 genomic profiles.</title>
        <authorList>
            <person name="Matsumoto Y."/>
            <person name="Kinjo T."/>
            <person name="Motooka D."/>
            <person name="Nabeya D."/>
            <person name="Jung N."/>
            <person name="Uechi K."/>
            <person name="Horii T."/>
            <person name="Iida T."/>
            <person name="Fujita J."/>
            <person name="Nakamura S."/>
        </authorList>
    </citation>
    <scope>NUCLEOTIDE SEQUENCE [LARGE SCALE GENOMIC DNA]</scope>
    <source>
        <strain evidence="1 2">JCM 12687</strain>
        <plasmid evidence="1">pJCM12687</plasmid>
    </source>
</reference>
<name>A0ABN6BBX5_9MYCO</name>